<dbReference type="NCBIfam" id="TIGR00786">
    <property type="entry name" value="dctM"/>
    <property type="match status" value="1"/>
</dbReference>
<evidence type="ECO:0000256" key="1">
    <source>
        <dbReference type="ARBA" id="ARBA00004429"/>
    </source>
</evidence>
<dbReference type="PANTHER" id="PTHR33362">
    <property type="entry name" value="SIALIC ACID TRAP TRANSPORTER PERMEASE PROTEIN SIAT-RELATED"/>
    <property type="match status" value="1"/>
</dbReference>
<dbReference type="AlphaFoldDB" id="A0A9D1WNT9"/>
<feature type="transmembrane region" description="Helical" evidence="7">
    <location>
        <begin position="50"/>
        <end position="68"/>
    </location>
</feature>
<feature type="transmembrane region" description="Helical" evidence="7">
    <location>
        <begin position="358"/>
        <end position="378"/>
    </location>
</feature>
<keyword evidence="2" id="KW-1003">Cell membrane</keyword>
<dbReference type="InterPro" id="IPR010656">
    <property type="entry name" value="DctM"/>
</dbReference>
<evidence type="ECO:0000313" key="10">
    <source>
        <dbReference type="Proteomes" id="UP000824248"/>
    </source>
</evidence>
<feature type="transmembrane region" description="Helical" evidence="7">
    <location>
        <begin position="300"/>
        <end position="325"/>
    </location>
</feature>
<gene>
    <name evidence="9" type="ORF">H9854_10075</name>
</gene>
<comment type="function">
    <text evidence="7">Part of the tripartite ATP-independent periplasmic (TRAP) transport system.</text>
</comment>
<reference evidence="9" key="2">
    <citation type="submission" date="2021-04" db="EMBL/GenBank/DDBJ databases">
        <authorList>
            <person name="Gilroy R."/>
        </authorList>
    </citation>
    <scope>NUCLEOTIDE SEQUENCE</scope>
    <source>
        <strain evidence="9">1193</strain>
    </source>
</reference>
<feature type="transmembrane region" description="Helical" evidence="7">
    <location>
        <begin position="331"/>
        <end position="351"/>
    </location>
</feature>
<feature type="transmembrane region" description="Helical" evidence="7">
    <location>
        <begin position="398"/>
        <end position="419"/>
    </location>
</feature>
<comment type="subcellular location">
    <subcellularLocation>
        <location evidence="1 7">Cell inner membrane</location>
        <topology evidence="1 7">Multi-pass membrane protein</topology>
    </subcellularLocation>
</comment>
<sequence length="424" mass="44901">MVALSLLLCLLALILLNVPIAFSIGITSLGYLLLNDINVALLAQRATQGIYSYPFLALPLFVFAGALMEQGGITRRLMRLANAIIGHVSGGLAGVTVMGSSFFGTLCGSAIGDTAAVGSIMIPAMKAKRYSAGFAAALQGCCGLLASLLPPSLTMVVLGVTGNISIKSLMLAGILPGLLMALALLVTAMLVARRKGYGGSTRATRKELFIALKESILPMMMPVIVLGGIFGGIVTVTEAAVLAVVYVFLLSKFVYKELSFLDLPRVALKTLHVSVPIQLIVAISALFAWIVTTEQISQHFLAMFVVLTEDPMVFLLLISGFLLLAGTFMESNALIIILIPILMPVVLQYGIDPVHFSVVFIVCLCIGAVTPPLGVTLMTAARIAEVNVVHAYRALPPFLLAMGLMLIVILFFPDIVTLLPRTLG</sequence>
<evidence type="ECO:0000256" key="3">
    <source>
        <dbReference type="ARBA" id="ARBA00022519"/>
    </source>
</evidence>
<name>A0A9D1WNT9_9GAMM</name>
<dbReference type="EMBL" id="DXFC01000299">
    <property type="protein sequence ID" value="HIX62565.1"/>
    <property type="molecule type" value="Genomic_DNA"/>
</dbReference>
<evidence type="ECO:0000256" key="6">
    <source>
        <dbReference type="ARBA" id="ARBA00023136"/>
    </source>
</evidence>
<keyword evidence="5 7" id="KW-1133">Transmembrane helix</keyword>
<dbReference type="Pfam" id="PF06808">
    <property type="entry name" value="DctM"/>
    <property type="match status" value="1"/>
</dbReference>
<dbReference type="PIRSF" id="PIRSF006066">
    <property type="entry name" value="HI0050"/>
    <property type="match status" value="1"/>
</dbReference>
<feature type="transmembrane region" description="Helical" evidence="7">
    <location>
        <begin position="223"/>
        <end position="250"/>
    </location>
</feature>
<dbReference type="GO" id="GO:0005886">
    <property type="term" value="C:plasma membrane"/>
    <property type="evidence" value="ECO:0007669"/>
    <property type="project" value="UniProtKB-SubCell"/>
</dbReference>
<evidence type="ECO:0000256" key="7">
    <source>
        <dbReference type="RuleBase" id="RU369079"/>
    </source>
</evidence>
<feature type="domain" description="TRAP C4-dicarboxylate transport system permease DctM subunit" evidence="8">
    <location>
        <begin position="7"/>
        <end position="414"/>
    </location>
</feature>
<keyword evidence="7" id="KW-0813">Transport</keyword>
<dbReference type="PANTHER" id="PTHR33362:SF3">
    <property type="entry name" value="SIALIC ACID TRAP TRANSPORTER PERMEASE PROTEIN SIAT"/>
    <property type="match status" value="1"/>
</dbReference>
<reference evidence="9" key="1">
    <citation type="journal article" date="2021" name="PeerJ">
        <title>Extensive microbial diversity within the chicken gut microbiome revealed by metagenomics and culture.</title>
        <authorList>
            <person name="Gilroy R."/>
            <person name="Ravi A."/>
            <person name="Getino M."/>
            <person name="Pursley I."/>
            <person name="Horton D.L."/>
            <person name="Alikhan N.F."/>
            <person name="Baker D."/>
            <person name="Gharbi K."/>
            <person name="Hall N."/>
            <person name="Watson M."/>
            <person name="Adriaenssens E.M."/>
            <person name="Foster-Nyarko E."/>
            <person name="Jarju S."/>
            <person name="Secka A."/>
            <person name="Antonio M."/>
            <person name="Oren A."/>
            <person name="Chaudhuri R.R."/>
            <person name="La Ragione R."/>
            <person name="Hildebrand F."/>
            <person name="Pallen M.J."/>
        </authorList>
    </citation>
    <scope>NUCLEOTIDE SEQUENCE</scope>
    <source>
        <strain evidence="9">1193</strain>
    </source>
</reference>
<dbReference type="GO" id="GO:0022857">
    <property type="term" value="F:transmembrane transporter activity"/>
    <property type="evidence" value="ECO:0007669"/>
    <property type="project" value="UniProtKB-UniRule"/>
</dbReference>
<comment type="subunit">
    <text evidence="7">The complex comprises the extracytoplasmic solute receptor protein and the two transmembrane proteins.</text>
</comment>
<organism evidence="9 10">
    <name type="scientific">Candidatus Halomonas stercoripullorum</name>
    <dbReference type="NCBI Taxonomy" id="2838617"/>
    <lineage>
        <taxon>Bacteria</taxon>
        <taxon>Pseudomonadati</taxon>
        <taxon>Pseudomonadota</taxon>
        <taxon>Gammaproteobacteria</taxon>
        <taxon>Oceanospirillales</taxon>
        <taxon>Halomonadaceae</taxon>
        <taxon>Halomonas</taxon>
    </lineage>
</organism>
<keyword evidence="6 7" id="KW-0472">Membrane</keyword>
<protein>
    <recommendedName>
        <fullName evidence="7">TRAP transporter large permease protein</fullName>
    </recommendedName>
</protein>
<dbReference type="InterPro" id="IPR004681">
    <property type="entry name" value="TRAP_DctM"/>
</dbReference>
<proteinExistence type="inferred from homology"/>
<feature type="transmembrane region" description="Helical" evidence="7">
    <location>
        <begin position="270"/>
        <end position="291"/>
    </location>
</feature>
<keyword evidence="4 7" id="KW-0812">Transmembrane</keyword>
<evidence type="ECO:0000256" key="4">
    <source>
        <dbReference type="ARBA" id="ARBA00022692"/>
    </source>
</evidence>
<comment type="similarity">
    <text evidence="7">Belongs to the TRAP transporter large permease family.</text>
</comment>
<evidence type="ECO:0000313" key="9">
    <source>
        <dbReference type="EMBL" id="HIX62565.1"/>
    </source>
</evidence>
<comment type="caution">
    <text evidence="7">Lacks conserved residue(s) required for the propagation of feature annotation.</text>
</comment>
<feature type="transmembrane region" description="Helical" evidence="7">
    <location>
        <begin position="130"/>
        <end position="149"/>
    </location>
</feature>
<evidence type="ECO:0000259" key="8">
    <source>
        <dbReference type="Pfam" id="PF06808"/>
    </source>
</evidence>
<evidence type="ECO:0000256" key="5">
    <source>
        <dbReference type="ARBA" id="ARBA00022989"/>
    </source>
</evidence>
<keyword evidence="3 7" id="KW-0997">Cell inner membrane</keyword>
<evidence type="ECO:0000256" key="2">
    <source>
        <dbReference type="ARBA" id="ARBA00022475"/>
    </source>
</evidence>
<feature type="transmembrane region" description="Helical" evidence="7">
    <location>
        <begin position="169"/>
        <end position="192"/>
    </location>
</feature>
<comment type="caution">
    <text evidence="9">The sequence shown here is derived from an EMBL/GenBank/DDBJ whole genome shotgun (WGS) entry which is preliminary data.</text>
</comment>
<feature type="transmembrane region" description="Helical" evidence="7">
    <location>
        <begin position="80"/>
        <end position="97"/>
    </location>
</feature>
<accession>A0A9D1WNT9</accession>
<dbReference type="Proteomes" id="UP000824248">
    <property type="component" value="Unassembled WGS sequence"/>
</dbReference>